<evidence type="ECO:0000313" key="4">
    <source>
        <dbReference type="Proteomes" id="UP001203207"/>
    </source>
</evidence>
<dbReference type="Pfam" id="PF00582">
    <property type="entry name" value="Usp"/>
    <property type="match status" value="2"/>
</dbReference>
<comment type="caution">
    <text evidence="3">The sequence shown here is derived from an EMBL/GenBank/DDBJ whole genome shotgun (WGS) entry which is preliminary data.</text>
</comment>
<dbReference type="PRINTS" id="PR01438">
    <property type="entry name" value="UNVRSLSTRESS"/>
</dbReference>
<proteinExistence type="inferred from homology"/>
<dbReference type="PANTHER" id="PTHR46268:SF26">
    <property type="entry name" value="UNIVERSAL STRESS PROTEIN MJ0577"/>
    <property type="match status" value="1"/>
</dbReference>
<dbReference type="CDD" id="cd00293">
    <property type="entry name" value="USP-like"/>
    <property type="match status" value="2"/>
</dbReference>
<evidence type="ECO:0000256" key="1">
    <source>
        <dbReference type="ARBA" id="ARBA00008791"/>
    </source>
</evidence>
<keyword evidence="4" id="KW-1185">Reference proteome</keyword>
<evidence type="ECO:0000259" key="2">
    <source>
        <dbReference type="Pfam" id="PF00582"/>
    </source>
</evidence>
<sequence>MRVVYATDLSEASHAAVRTQPCLECLQRIGVTEVHLVTVVAADMHYGMPGFDFAKTKKQLLQGQKKVFEDAGFDVETHVVRGTPHRRINGVAEAVHADMIIVGSRGQSPLRDRVIGSTARNIARTSVRPLLLQRITKDGEEYEVARKYLFRDIMFATDFSENANQAFEQVKRIRNATQKVTLLHILPRYELGEDADRARKEAKDKLQSHAETLEQWNIETKIIIREGEPITEILAVEEEVSPTLTVIGSRGKSRLRRLLLGGTSERIVGRAKGNVLLVPPQSR</sequence>
<dbReference type="SUPFAM" id="SSF52402">
    <property type="entry name" value="Adenine nucleotide alpha hydrolases-like"/>
    <property type="match status" value="2"/>
</dbReference>
<dbReference type="AlphaFoldDB" id="A0AAE3FZ60"/>
<reference evidence="3" key="2">
    <citation type="submission" date="2022-02" db="EMBL/GenBank/DDBJ databases">
        <authorList>
            <person name="Elcheninov A.G."/>
            <person name="Sorokin D.Y."/>
            <person name="Kublanov I.V."/>
        </authorList>
    </citation>
    <scope>NUCLEOTIDE SEQUENCE</scope>
    <source>
        <strain evidence="3">AArc-St2</strain>
    </source>
</reference>
<dbReference type="Proteomes" id="UP001203207">
    <property type="component" value="Unassembled WGS sequence"/>
</dbReference>
<accession>A0AAE3FZ60</accession>
<dbReference type="PANTHER" id="PTHR46268">
    <property type="entry name" value="STRESS RESPONSE PROTEIN NHAX"/>
    <property type="match status" value="1"/>
</dbReference>
<feature type="domain" description="UspA" evidence="2">
    <location>
        <begin position="150"/>
        <end position="279"/>
    </location>
</feature>
<dbReference type="EMBL" id="JAKRVX010000007">
    <property type="protein sequence ID" value="MCL9818047.1"/>
    <property type="molecule type" value="Genomic_DNA"/>
</dbReference>
<dbReference type="InterPro" id="IPR006016">
    <property type="entry name" value="UspA"/>
</dbReference>
<name>A0AAE3FZ60_9EURY</name>
<evidence type="ECO:0000313" key="3">
    <source>
        <dbReference type="EMBL" id="MCL9818047.1"/>
    </source>
</evidence>
<organism evidence="3 4">
    <name type="scientific">Natronocalculus amylovorans</name>
    <dbReference type="NCBI Taxonomy" id="2917812"/>
    <lineage>
        <taxon>Archaea</taxon>
        <taxon>Methanobacteriati</taxon>
        <taxon>Methanobacteriota</taxon>
        <taxon>Stenosarchaea group</taxon>
        <taxon>Halobacteria</taxon>
        <taxon>Halobacteriales</taxon>
        <taxon>Haloferacaceae</taxon>
        <taxon>Natronocalculus</taxon>
    </lineage>
</organism>
<gene>
    <name evidence="3" type="ORF">AArcSt2_13980</name>
</gene>
<comment type="similarity">
    <text evidence="1">Belongs to the universal stress protein A family.</text>
</comment>
<protein>
    <submittedName>
        <fullName evidence="3">Universal stress protein</fullName>
    </submittedName>
</protein>
<dbReference type="InterPro" id="IPR006015">
    <property type="entry name" value="Universal_stress_UspA"/>
</dbReference>
<reference evidence="3" key="1">
    <citation type="journal article" date="2022" name="Syst. Appl. Microbiol.">
        <title>Natronocalculus amylovorans gen. nov., sp. nov., and Natranaeroarchaeum aerophilus sp. nov., dominant culturable amylolytic natronoarchaea from hypersaline soda lakes in southwestern Siberia.</title>
        <authorList>
            <person name="Sorokin D.Y."/>
            <person name="Elcheninov A.G."/>
            <person name="Khizhniak T.V."/>
            <person name="Koenen M."/>
            <person name="Bale N.J."/>
            <person name="Damste J.S.S."/>
            <person name="Kublanov I.V."/>
        </authorList>
    </citation>
    <scope>NUCLEOTIDE SEQUENCE</scope>
    <source>
        <strain evidence="3">AArc-St2</strain>
    </source>
</reference>
<dbReference type="InterPro" id="IPR014729">
    <property type="entry name" value="Rossmann-like_a/b/a_fold"/>
</dbReference>
<feature type="domain" description="UspA" evidence="2">
    <location>
        <begin position="2"/>
        <end position="132"/>
    </location>
</feature>
<dbReference type="Gene3D" id="3.40.50.620">
    <property type="entry name" value="HUPs"/>
    <property type="match status" value="2"/>
</dbReference>
<dbReference type="RefSeq" id="WP_174655051.1">
    <property type="nucleotide sequence ID" value="NZ_JAKRVX010000007.1"/>
</dbReference>